<evidence type="ECO:0000256" key="1">
    <source>
        <dbReference type="PROSITE-ProRule" id="PRU00266"/>
    </source>
</evidence>
<dbReference type="InterPro" id="IPR014720">
    <property type="entry name" value="dsRBD_dom"/>
</dbReference>
<dbReference type="PROSITE" id="PS50137">
    <property type="entry name" value="DS_RBD"/>
    <property type="match status" value="1"/>
</dbReference>
<keyword evidence="1" id="KW-0694">RNA-binding</keyword>
<gene>
    <name evidence="5" type="ORF">PCOR1329_LOCUS68062</name>
</gene>
<dbReference type="Pfam" id="PF04851">
    <property type="entry name" value="ResIII"/>
    <property type="match status" value="1"/>
</dbReference>
<feature type="domain" description="Helicase C-terminal" evidence="4">
    <location>
        <begin position="335"/>
        <end position="493"/>
    </location>
</feature>
<organism evidence="5 6">
    <name type="scientific">Prorocentrum cordatum</name>
    <dbReference type="NCBI Taxonomy" id="2364126"/>
    <lineage>
        <taxon>Eukaryota</taxon>
        <taxon>Sar</taxon>
        <taxon>Alveolata</taxon>
        <taxon>Dinophyceae</taxon>
        <taxon>Prorocentrales</taxon>
        <taxon>Prorocentraceae</taxon>
        <taxon>Prorocentrum</taxon>
    </lineage>
</organism>
<dbReference type="SMART" id="SM00490">
    <property type="entry name" value="HELICc"/>
    <property type="match status" value="1"/>
</dbReference>
<comment type="caution">
    <text evidence="5">The sequence shown here is derived from an EMBL/GenBank/DDBJ whole genome shotgun (WGS) entry which is preliminary data.</text>
</comment>
<dbReference type="PANTHER" id="PTHR14074">
    <property type="entry name" value="HELICASE WITH DEATH DOMAIN-RELATED"/>
    <property type="match status" value="1"/>
</dbReference>
<dbReference type="InterPro" id="IPR006935">
    <property type="entry name" value="Helicase/UvrB_N"/>
</dbReference>
<feature type="domain" description="DRBM" evidence="2">
    <location>
        <begin position="554"/>
        <end position="582"/>
    </location>
</feature>
<dbReference type="Gene3D" id="3.40.50.300">
    <property type="entry name" value="P-loop containing nucleotide triphosphate hydrolases"/>
    <property type="match status" value="3"/>
</dbReference>
<dbReference type="EMBL" id="CAUYUJ010018854">
    <property type="protein sequence ID" value="CAK0886814.1"/>
    <property type="molecule type" value="Genomic_DNA"/>
</dbReference>
<dbReference type="InterPro" id="IPR014001">
    <property type="entry name" value="Helicase_ATP-bd"/>
</dbReference>
<evidence type="ECO:0000313" key="5">
    <source>
        <dbReference type="EMBL" id="CAK0886814.1"/>
    </source>
</evidence>
<dbReference type="Pfam" id="PF00271">
    <property type="entry name" value="Helicase_C"/>
    <property type="match status" value="1"/>
</dbReference>
<keyword evidence="6" id="KW-1185">Reference proteome</keyword>
<dbReference type="InterPro" id="IPR027417">
    <property type="entry name" value="P-loop_NTPase"/>
</dbReference>
<dbReference type="PANTHER" id="PTHR14074:SF16">
    <property type="entry name" value="ANTIVIRAL INNATE IMMUNE RESPONSE RECEPTOR RIG-I"/>
    <property type="match status" value="1"/>
</dbReference>
<dbReference type="Proteomes" id="UP001189429">
    <property type="component" value="Unassembled WGS sequence"/>
</dbReference>
<name>A0ABN9WJV0_9DINO</name>
<reference evidence="5" key="1">
    <citation type="submission" date="2023-10" db="EMBL/GenBank/DDBJ databases">
        <authorList>
            <person name="Chen Y."/>
            <person name="Shah S."/>
            <person name="Dougan E. K."/>
            <person name="Thang M."/>
            <person name="Chan C."/>
        </authorList>
    </citation>
    <scope>NUCLEOTIDE SEQUENCE [LARGE SCALE GENOMIC DNA]</scope>
</reference>
<evidence type="ECO:0000259" key="3">
    <source>
        <dbReference type="PROSITE" id="PS51192"/>
    </source>
</evidence>
<evidence type="ECO:0008006" key="7">
    <source>
        <dbReference type="Google" id="ProtNLM"/>
    </source>
</evidence>
<evidence type="ECO:0000313" key="6">
    <source>
        <dbReference type="Proteomes" id="UP001189429"/>
    </source>
</evidence>
<evidence type="ECO:0000259" key="2">
    <source>
        <dbReference type="PROSITE" id="PS50137"/>
    </source>
</evidence>
<dbReference type="SMART" id="SM00487">
    <property type="entry name" value="DEXDc"/>
    <property type="match status" value="1"/>
</dbReference>
<dbReference type="PROSITE" id="PS51192">
    <property type="entry name" value="HELICASE_ATP_BIND_1"/>
    <property type="match status" value="1"/>
</dbReference>
<protein>
    <recommendedName>
        <fullName evidence="7">RNA helicase</fullName>
    </recommendedName>
</protein>
<dbReference type="InterPro" id="IPR001650">
    <property type="entry name" value="Helicase_C-like"/>
</dbReference>
<dbReference type="InterPro" id="IPR051363">
    <property type="entry name" value="RLR_Helicase"/>
</dbReference>
<proteinExistence type="predicted"/>
<dbReference type="SUPFAM" id="SSF52540">
    <property type="entry name" value="P-loop containing nucleoside triphosphate hydrolases"/>
    <property type="match status" value="1"/>
</dbReference>
<accession>A0ABN9WJV0</accession>
<evidence type="ECO:0000259" key="4">
    <source>
        <dbReference type="PROSITE" id="PS51194"/>
    </source>
</evidence>
<sequence length="582" mass="62568">MQAADVAAAPAPTRLRGYQERLVAECAGRRSIVVLPTGAGKTLIAAELARASLPARAVRAWTGLRVGEYHGELQLPAEWDVLVATPAAFASAQAKRTELAWSSFKLVIFDEVHHVLKDHPYRKLALRLRDAPACVLGLTASLTYAVGDAAVTAAVQKLTSELRIEHMAMASVAEMRADGYHGDAAEADVLSAPGWPPAGVVPAADRKPHKMSPVFFARLKDGTATAPALGLYRCVRAMEAAVALVDRGFSSPLGRPVKEWGAYAHGRAGPLYADLEQWYEALRVLCVSWEEGADAAATFLRMRGCEAAEAWPDTVQAEVRAFWAATPAEFPRFLHLKTALLREHGRTESFRGLLFVQQRVTTHVLEYFLQRDASLRERFRPACLYATTSPATASLAVSPAQARARVAAFAAGEVNLLIATAVAEEGMDVPAANCVLRFDPMLTPVSLTQSRGRARQAGSSFVVLSERPDRPARALAAAEQQQQRIVEAFEPGAGPDPAKVRAAQEARERGAAQGLAKDDPPLAVLNLYCKRTKVDLVETWRAGACELVYASTLRTVTAVGTGADKKAAKRDAAASLVAQLRS</sequence>
<dbReference type="PROSITE" id="PS51194">
    <property type="entry name" value="HELICASE_CTER"/>
    <property type="match status" value="1"/>
</dbReference>
<feature type="domain" description="Helicase ATP-binding" evidence="3">
    <location>
        <begin position="55"/>
        <end position="160"/>
    </location>
</feature>